<accession>A0A0W4ZCA1</accession>
<dbReference type="GO" id="GO:0005789">
    <property type="term" value="C:endoplasmic reticulum membrane"/>
    <property type="evidence" value="ECO:0007669"/>
    <property type="project" value="TreeGrafter"/>
</dbReference>
<dbReference type="InterPro" id="IPR000727">
    <property type="entry name" value="T_SNARE_dom"/>
</dbReference>
<dbReference type="GO" id="GO:0007036">
    <property type="term" value="P:vacuolar calcium ion homeostasis"/>
    <property type="evidence" value="ECO:0007669"/>
    <property type="project" value="EnsemblFungi"/>
</dbReference>
<dbReference type="RefSeq" id="XP_018227888.1">
    <property type="nucleotide sequence ID" value="XM_018375878.1"/>
</dbReference>
<dbReference type="GO" id="GO:0042144">
    <property type="term" value="P:vacuole fusion, non-autophagic"/>
    <property type="evidence" value="ECO:0007669"/>
    <property type="project" value="EnsemblFungi"/>
</dbReference>
<dbReference type="GO" id="GO:0005484">
    <property type="term" value="F:SNAP receptor activity"/>
    <property type="evidence" value="ECO:0007669"/>
    <property type="project" value="EnsemblFungi"/>
</dbReference>
<comment type="subcellular location">
    <subcellularLocation>
        <location evidence="1">Membrane</location>
        <topology evidence="1">Single-pass type IV membrane protein</topology>
    </subcellularLocation>
</comment>
<dbReference type="InterPro" id="IPR038407">
    <property type="entry name" value="v-SNARE_N_sf"/>
</dbReference>
<dbReference type="InterPro" id="IPR010989">
    <property type="entry name" value="SNARE"/>
</dbReference>
<evidence type="ECO:0000256" key="2">
    <source>
        <dbReference type="ARBA" id="ARBA00006108"/>
    </source>
</evidence>
<evidence type="ECO:0000256" key="1">
    <source>
        <dbReference type="ARBA" id="ARBA00004211"/>
    </source>
</evidence>
<dbReference type="PANTHER" id="PTHR21230">
    <property type="entry name" value="VESICLE TRANSPORT V-SNARE PROTEIN VTI1-RELATED"/>
    <property type="match status" value="1"/>
</dbReference>
<dbReference type="Pfam" id="PF12352">
    <property type="entry name" value="V-SNARE_C"/>
    <property type="match status" value="1"/>
</dbReference>
<keyword evidence="8" id="KW-0472">Membrane</keyword>
<keyword evidence="12" id="KW-1185">Reference proteome</keyword>
<evidence type="ECO:0000256" key="3">
    <source>
        <dbReference type="ARBA" id="ARBA00022448"/>
    </source>
</evidence>
<keyword evidence="3" id="KW-0813">Transport</keyword>
<comment type="caution">
    <text evidence="11">The sequence shown here is derived from an EMBL/GenBank/DDBJ whole genome shotgun (WGS) entry which is preliminary data.</text>
</comment>
<dbReference type="GO" id="GO:0006886">
    <property type="term" value="P:intracellular protein transport"/>
    <property type="evidence" value="ECO:0007669"/>
    <property type="project" value="InterPro"/>
</dbReference>
<dbReference type="GO" id="GO:0016236">
    <property type="term" value="P:macroautophagy"/>
    <property type="evidence" value="ECO:0007669"/>
    <property type="project" value="EnsemblFungi"/>
</dbReference>
<dbReference type="InterPro" id="IPR007705">
    <property type="entry name" value="Vesicle_trsprt_v-SNARE_N"/>
</dbReference>
<dbReference type="SMART" id="SM00397">
    <property type="entry name" value="t_SNARE"/>
    <property type="match status" value="1"/>
</dbReference>
<keyword evidence="6" id="KW-1133">Transmembrane helix</keyword>
<evidence type="ECO:0000256" key="8">
    <source>
        <dbReference type="ARBA" id="ARBA00023136"/>
    </source>
</evidence>
<keyword evidence="7 9" id="KW-0175">Coiled coil</keyword>
<dbReference type="Proteomes" id="UP000053447">
    <property type="component" value="Unassembled WGS sequence"/>
</dbReference>
<feature type="coiled-coil region" evidence="9">
    <location>
        <begin position="23"/>
        <end position="62"/>
    </location>
</feature>
<organism evidence="11 12">
    <name type="scientific">Pneumocystis jirovecii (strain RU7)</name>
    <name type="common">Human pneumocystis pneumonia agent</name>
    <dbReference type="NCBI Taxonomy" id="1408657"/>
    <lineage>
        <taxon>Eukaryota</taxon>
        <taxon>Fungi</taxon>
        <taxon>Dikarya</taxon>
        <taxon>Ascomycota</taxon>
        <taxon>Taphrinomycotina</taxon>
        <taxon>Pneumocystomycetes</taxon>
        <taxon>Pneumocystaceae</taxon>
        <taxon>Pneumocystis</taxon>
    </lineage>
</organism>
<dbReference type="SUPFAM" id="SSF47661">
    <property type="entry name" value="t-snare proteins"/>
    <property type="match status" value="1"/>
</dbReference>
<dbReference type="GO" id="GO:0006896">
    <property type="term" value="P:Golgi to vacuole transport"/>
    <property type="evidence" value="ECO:0007669"/>
    <property type="project" value="EnsemblFungi"/>
</dbReference>
<evidence type="ECO:0000256" key="7">
    <source>
        <dbReference type="ARBA" id="ARBA00023054"/>
    </source>
</evidence>
<gene>
    <name evidence="11" type="ORF">T551_03615</name>
</gene>
<dbReference type="GO" id="GO:0005829">
    <property type="term" value="C:cytosol"/>
    <property type="evidence" value="ECO:0007669"/>
    <property type="project" value="GOC"/>
</dbReference>
<dbReference type="SUPFAM" id="SSF58038">
    <property type="entry name" value="SNARE fusion complex"/>
    <property type="match status" value="1"/>
</dbReference>
<evidence type="ECO:0000256" key="6">
    <source>
        <dbReference type="ARBA" id="ARBA00022989"/>
    </source>
</evidence>
<evidence type="ECO:0000259" key="10">
    <source>
        <dbReference type="SMART" id="SM00397"/>
    </source>
</evidence>
<dbReference type="GO" id="GO:0005774">
    <property type="term" value="C:vacuolar membrane"/>
    <property type="evidence" value="ECO:0007669"/>
    <property type="project" value="EnsemblFungi"/>
</dbReference>
<dbReference type="STRING" id="1408657.A0A0W4ZCA1"/>
<evidence type="ECO:0000313" key="11">
    <source>
        <dbReference type="EMBL" id="KTW26043.1"/>
    </source>
</evidence>
<dbReference type="EMBL" id="LFWA01000019">
    <property type="protein sequence ID" value="KTW26043.1"/>
    <property type="molecule type" value="Genomic_DNA"/>
</dbReference>
<protein>
    <recommendedName>
        <fullName evidence="10">t-SNARE coiled-coil homology domain-containing protein</fullName>
    </recommendedName>
</protein>
<proteinExistence type="inferred from homology"/>
<evidence type="ECO:0000256" key="5">
    <source>
        <dbReference type="ARBA" id="ARBA00022927"/>
    </source>
</evidence>
<dbReference type="Gene3D" id="1.20.5.110">
    <property type="match status" value="1"/>
</dbReference>
<dbReference type="GO" id="GO:0000149">
    <property type="term" value="F:SNARE binding"/>
    <property type="evidence" value="ECO:0007669"/>
    <property type="project" value="TreeGrafter"/>
</dbReference>
<dbReference type="GeneID" id="28942133"/>
<name>A0A0W4ZCA1_PNEJ7</name>
<keyword evidence="4" id="KW-0812">Transmembrane</keyword>
<dbReference type="AlphaFoldDB" id="A0A0W4ZCA1"/>
<dbReference type="GO" id="GO:0042147">
    <property type="term" value="P:retrograde transport, endosome to Golgi"/>
    <property type="evidence" value="ECO:0007669"/>
    <property type="project" value="TreeGrafter"/>
</dbReference>
<dbReference type="CDD" id="cd15862">
    <property type="entry name" value="SNARE_Vti1"/>
    <property type="match status" value="1"/>
</dbReference>
<dbReference type="GO" id="GO:0000139">
    <property type="term" value="C:Golgi membrane"/>
    <property type="evidence" value="ECO:0007669"/>
    <property type="project" value="EnsemblFungi"/>
</dbReference>
<dbReference type="GO" id="GO:0048280">
    <property type="term" value="P:vesicle fusion with Golgi apparatus"/>
    <property type="evidence" value="ECO:0007669"/>
    <property type="project" value="TreeGrafter"/>
</dbReference>
<dbReference type="PANTHER" id="PTHR21230:SF26">
    <property type="entry name" value="VESICLE TRANSPORT THROUGH INTERACTION WITH T-SNARES HOMOLOG 1A"/>
    <property type="match status" value="1"/>
</dbReference>
<dbReference type="GO" id="GO:0006891">
    <property type="term" value="P:intra-Golgi vesicle-mediated transport"/>
    <property type="evidence" value="ECO:0007669"/>
    <property type="project" value="EnsemblFungi"/>
</dbReference>
<dbReference type="GO" id="GO:0012507">
    <property type="term" value="C:ER to Golgi transport vesicle membrane"/>
    <property type="evidence" value="ECO:0007669"/>
    <property type="project" value="TreeGrafter"/>
</dbReference>
<dbReference type="OrthoDB" id="430637at2759"/>
<dbReference type="FunFam" id="1.20.5.110:FF:000002">
    <property type="entry name" value="Vesicle transport through interaction with t-SNAREsB"/>
    <property type="match status" value="1"/>
</dbReference>
<dbReference type="Gene3D" id="1.20.58.400">
    <property type="entry name" value="t-snare proteins"/>
    <property type="match status" value="1"/>
</dbReference>
<comment type="similarity">
    <text evidence="2">Belongs to the VTI1 family.</text>
</comment>
<keyword evidence="5" id="KW-0653">Protein transport</keyword>
<evidence type="ECO:0000256" key="4">
    <source>
        <dbReference type="ARBA" id="ARBA00022692"/>
    </source>
</evidence>
<feature type="domain" description="T-SNARE coiled-coil homology" evidence="10">
    <location>
        <begin position="118"/>
        <end position="185"/>
    </location>
</feature>
<evidence type="ECO:0000256" key="9">
    <source>
        <dbReference type="SAM" id="Coils"/>
    </source>
</evidence>
<dbReference type="Pfam" id="PF05008">
    <property type="entry name" value="V-SNARE"/>
    <property type="match status" value="1"/>
</dbReference>
<dbReference type="GO" id="GO:0031201">
    <property type="term" value="C:SNARE complex"/>
    <property type="evidence" value="ECO:0007669"/>
    <property type="project" value="EnsemblFungi"/>
</dbReference>
<dbReference type="VEuPathDB" id="FungiDB:T551_03615"/>
<evidence type="ECO:0000313" key="12">
    <source>
        <dbReference type="Proteomes" id="UP000053447"/>
    </source>
</evidence>
<sequence length="188" mass="22096">MEQASTSNLERYYEDFQAVLSDIRNLLAEFRNCESERKKVTLQAVERAIDEAAEIIGQMEIEVLHVPLVSRLQEKTRISSYQSEINRIRKEFESLHMYEYNEHFSSNQDLESFDQRKRLLAGTRKLEESSERLKNAQRIANETKEIGASILKDLGYQREQIILARDTLIETDGYVDRSMRTLKTMARR</sequence>
<dbReference type="GO" id="GO:0031902">
    <property type="term" value="C:late endosome membrane"/>
    <property type="evidence" value="ECO:0007669"/>
    <property type="project" value="TreeGrafter"/>
</dbReference>
<reference evidence="12" key="1">
    <citation type="journal article" date="2016" name="Nat. Commun.">
        <title>Genome analysis of three Pneumocystis species reveals adaptation mechanisms to life exclusively in mammalian hosts.</title>
        <authorList>
            <person name="Ma L."/>
            <person name="Chen Z."/>
            <person name="Huang D.W."/>
            <person name="Kutty G."/>
            <person name="Ishihara M."/>
            <person name="Wang H."/>
            <person name="Abouelleil A."/>
            <person name="Bishop L."/>
            <person name="Davey E."/>
            <person name="Deng R."/>
            <person name="Deng X."/>
            <person name="Fan L."/>
            <person name="Fantoni G."/>
            <person name="Fitzgerald M."/>
            <person name="Gogineni E."/>
            <person name="Goldberg J.M."/>
            <person name="Handley G."/>
            <person name="Hu X."/>
            <person name="Huber C."/>
            <person name="Jiao X."/>
            <person name="Jones K."/>
            <person name="Levin J.Z."/>
            <person name="Liu Y."/>
            <person name="Macdonald P."/>
            <person name="Melnikov A."/>
            <person name="Raley C."/>
            <person name="Sassi M."/>
            <person name="Sherman B.T."/>
            <person name="Song X."/>
            <person name="Sykes S."/>
            <person name="Tran B."/>
            <person name="Walsh L."/>
            <person name="Xia Y."/>
            <person name="Yang J."/>
            <person name="Young S."/>
            <person name="Zeng Q."/>
            <person name="Zheng X."/>
            <person name="Stephens R."/>
            <person name="Nusbaum C."/>
            <person name="Birren B.W."/>
            <person name="Azadi P."/>
            <person name="Lempicki R.A."/>
            <person name="Cuomo C.A."/>
            <person name="Kovacs J.A."/>
        </authorList>
    </citation>
    <scope>NUCLEOTIDE SEQUENCE [LARGE SCALE GENOMIC DNA]</scope>
    <source>
        <strain evidence="12">RU7</strain>
    </source>
</reference>